<evidence type="ECO:0000313" key="7">
    <source>
        <dbReference type="Proteomes" id="UP000030643"/>
    </source>
</evidence>
<dbReference type="PANTHER" id="PTHR43095:SF5">
    <property type="entry name" value="XYLULOSE KINASE"/>
    <property type="match status" value="1"/>
</dbReference>
<dbReference type="InterPro" id="IPR018484">
    <property type="entry name" value="FGGY_N"/>
</dbReference>
<dbReference type="PANTHER" id="PTHR43095">
    <property type="entry name" value="SUGAR KINASE"/>
    <property type="match status" value="1"/>
</dbReference>
<dbReference type="GO" id="GO:0005975">
    <property type="term" value="P:carbohydrate metabolic process"/>
    <property type="evidence" value="ECO:0007669"/>
    <property type="project" value="InterPro"/>
</dbReference>
<evidence type="ECO:0000256" key="3">
    <source>
        <dbReference type="ARBA" id="ARBA00022777"/>
    </source>
</evidence>
<dbReference type="InterPro" id="IPR043129">
    <property type="entry name" value="ATPase_NBD"/>
</dbReference>
<dbReference type="EMBL" id="DF820492">
    <property type="protein sequence ID" value="GAK31306.1"/>
    <property type="molecule type" value="Genomic_DNA"/>
</dbReference>
<feature type="domain" description="Carbohydrate kinase FGGY N-terminal" evidence="4">
    <location>
        <begin position="16"/>
        <end position="241"/>
    </location>
</feature>
<dbReference type="InterPro" id="IPR018485">
    <property type="entry name" value="FGGY_C"/>
</dbReference>
<sequence>MNTVQIKDEIVTGQTALGIELGSTNIKAVLIASDHSTIASGSFEWENQLVDGVWTYSLDLVWQGLQSAYRALANHIKAEYTVDLVSIKVIGISAMMHGYLPFDVEGNLLTPFRTWRNAMTEEAAAELTDLFAFNIPQRWSIAHLYQAILNDEEHLAKLDFITTLAGYVHWQLTGEKVLGIGDASGVFPIDSAKKQYDADMLAKFNGLAQVTKQPWDLSAILPKLVLAGEQAGTLTVQGAKLIDPTGTLAAGSLFAGPEGDAGTGMVATNSVKQRTANISAGTSAFAMVVLEKALKRVHTDIDMVTTPDGSAVAMVHTNNSSTDINYWVRLFDEFAKALGVDMPGAKLYPLLFNTVLGSDPDAGGMVSYGYYSGENITKVAEGRPMFIRTPKSNFTLGNLMRMNLYSAFGAMRLGLDVLSDEQVATDSVVAQGGIFKTPLVGQKILAAVMDAPVTVMDTAGEGGPWGMAILAQYVIDSAGGLSLADYLDKLVFQNVKATTIAPDPADQAGFATFMENYQAALPLEQGAAQLL</sequence>
<dbReference type="SUPFAM" id="SSF53067">
    <property type="entry name" value="Actin-like ATPase domain"/>
    <property type="match status" value="2"/>
</dbReference>
<comment type="similarity">
    <text evidence="1">Belongs to the FGGY kinase family.</text>
</comment>
<dbReference type="AlphaFoldDB" id="A0A069D1U1"/>
<keyword evidence="7" id="KW-1185">Reference proteome</keyword>
<dbReference type="eggNOG" id="COG1070">
    <property type="taxonomic scope" value="Bacteria"/>
</dbReference>
<protein>
    <submittedName>
        <fullName evidence="6">Ribulokinase</fullName>
    </submittedName>
</protein>
<feature type="domain" description="Carbohydrate kinase FGGY C-terminal" evidence="5">
    <location>
        <begin position="276"/>
        <end position="473"/>
    </location>
</feature>
<evidence type="ECO:0000313" key="6">
    <source>
        <dbReference type="EMBL" id="GAK31306.1"/>
    </source>
</evidence>
<dbReference type="GO" id="GO:0016301">
    <property type="term" value="F:kinase activity"/>
    <property type="evidence" value="ECO:0007669"/>
    <property type="project" value="UniProtKB-KW"/>
</dbReference>
<gene>
    <name evidence="6" type="ORF">WOSG25_090030</name>
</gene>
<dbReference type="CDD" id="cd07809">
    <property type="entry name" value="ASKHA_NBD_FGGY_BaXK-like"/>
    <property type="match status" value="1"/>
</dbReference>
<reference evidence="7" key="1">
    <citation type="journal article" date="2014" name="Genome Announc.">
        <title>Draft genome sequence of Weissella oryzae SG25T, isolated from fermented rice grains.</title>
        <authorList>
            <person name="Tanizawa Y."/>
            <person name="Fujisawa T."/>
            <person name="Mochizuki T."/>
            <person name="Kaminuma E."/>
            <person name="Suzuki Y."/>
            <person name="Nakamura Y."/>
            <person name="Tohno M."/>
        </authorList>
    </citation>
    <scope>NUCLEOTIDE SEQUENCE [LARGE SCALE GENOMIC DNA]</scope>
    <source>
        <strain evidence="7">DSM 25784 / JCM 18191 / LMG 30913 / SG25</strain>
    </source>
</reference>
<dbReference type="Gene3D" id="3.30.420.40">
    <property type="match status" value="2"/>
</dbReference>
<evidence type="ECO:0000259" key="5">
    <source>
        <dbReference type="Pfam" id="PF02782"/>
    </source>
</evidence>
<dbReference type="OrthoDB" id="9760563at2"/>
<accession>A0A069D1U1</accession>
<dbReference type="InterPro" id="IPR050406">
    <property type="entry name" value="FGGY_Carb_Kinase"/>
</dbReference>
<evidence type="ECO:0000259" key="4">
    <source>
        <dbReference type="Pfam" id="PF00370"/>
    </source>
</evidence>
<dbReference type="STRING" id="1329250.WOSG25_090030"/>
<proteinExistence type="inferred from homology"/>
<dbReference type="RefSeq" id="WP_027699304.1">
    <property type="nucleotide sequence ID" value="NZ_DF820492.1"/>
</dbReference>
<dbReference type="Proteomes" id="UP000030643">
    <property type="component" value="Unassembled WGS sequence"/>
</dbReference>
<organism evidence="6 7">
    <name type="scientific">Weissella oryzae (strain DSM 25784 / JCM 18191 / LMG 30913 / SG25)</name>
    <dbReference type="NCBI Taxonomy" id="1329250"/>
    <lineage>
        <taxon>Bacteria</taxon>
        <taxon>Bacillati</taxon>
        <taxon>Bacillota</taxon>
        <taxon>Bacilli</taxon>
        <taxon>Lactobacillales</taxon>
        <taxon>Lactobacillaceae</taxon>
        <taxon>Weissella</taxon>
    </lineage>
</organism>
<keyword evidence="2" id="KW-0808">Transferase</keyword>
<keyword evidence="3 6" id="KW-0418">Kinase</keyword>
<name>A0A069D1U1_WEIOS</name>
<dbReference type="Pfam" id="PF02782">
    <property type="entry name" value="FGGY_C"/>
    <property type="match status" value="1"/>
</dbReference>
<evidence type="ECO:0000256" key="2">
    <source>
        <dbReference type="ARBA" id="ARBA00022679"/>
    </source>
</evidence>
<dbReference type="Pfam" id="PF00370">
    <property type="entry name" value="FGGY_N"/>
    <property type="match status" value="1"/>
</dbReference>
<evidence type="ECO:0000256" key="1">
    <source>
        <dbReference type="ARBA" id="ARBA00009156"/>
    </source>
</evidence>